<proteinExistence type="predicted"/>
<protein>
    <submittedName>
        <fullName evidence="1">RloB-like protein</fullName>
    </submittedName>
</protein>
<dbReference type="OrthoDB" id="9796523at2"/>
<organism evidence="1 2">
    <name type="scientific">Pilibacter termitis</name>
    <dbReference type="NCBI Taxonomy" id="263852"/>
    <lineage>
        <taxon>Bacteria</taxon>
        <taxon>Bacillati</taxon>
        <taxon>Bacillota</taxon>
        <taxon>Bacilli</taxon>
        <taxon>Lactobacillales</taxon>
        <taxon>Enterococcaceae</taxon>
        <taxon>Pilibacter</taxon>
    </lineage>
</organism>
<evidence type="ECO:0000313" key="2">
    <source>
        <dbReference type="Proteomes" id="UP000190328"/>
    </source>
</evidence>
<dbReference type="Pfam" id="PF13707">
    <property type="entry name" value="RloB"/>
    <property type="match status" value="1"/>
</dbReference>
<evidence type="ECO:0000313" key="1">
    <source>
        <dbReference type="EMBL" id="SJZ60240.1"/>
    </source>
</evidence>
<sequence length="187" mass="22106">MNDMGRKQSKNLKENKILTIYTEGETERIYFSKIKSLLRKANLKINITNSKGKSAQNLVDYAEKTEKKKSKKDKSDVVILIFDKDENDLNEIQSVLNRKRVGFCNESFELWLLLHYQEVKEELSREKLLKKLKEVNPNYEKTDERTIEEIAQLLDTAVNNSKKLFNKEFRKNPYCNIEKVIELLKEN</sequence>
<gene>
    <name evidence="1" type="ORF">SAMN02745116_00886</name>
</gene>
<dbReference type="STRING" id="263852.SAMN02745116_00886"/>
<accession>A0A1T4LZR1</accession>
<reference evidence="2" key="1">
    <citation type="submission" date="2017-02" db="EMBL/GenBank/DDBJ databases">
        <authorList>
            <person name="Varghese N."/>
            <person name="Submissions S."/>
        </authorList>
    </citation>
    <scope>NUCLEOTIDE SEQUENCE [LARGE SCALE GENOMIC DNA]</scope>
    <source>
        <strain evidence="2">ATCC BAA-1030</strain>
    </source>
</reference>
<dbReference type="InterPro" id="IPR025591">
    <property type="entry name" value="RloB"/>
</dbReference>
<name>A0A1T4LZR1_9ENTE</name>
<keyword evidence="2" id="KW-1185">Reference proteome</keyword>
<dbReference type="Proteomes" id="UP000190328">
    <property type="component" value="Unassembled WGS sequence"/>
</dbReference>
<dbReference type="AlphaFoldDB" id="A0A1T4LZR1"/>
<dbReference type="EMBL" id="FUXI01000007">
    <property type="protein sequence ID" value="SJZ60240.1"/>
    <property type="molecule type" value="Genomic_DNA"/>
</dbReference>